<dbReference type="EMBL" id="MCHY01000008">
    <property type="protein sequence ID" value="RKD24024.1"/>
    <property type="molecule type" value="Genomic_DNA"/>
</dbReference>
<keyword evidence="5 6" id="KW-0472">Membrane</keyword>
<evidence type="ECO:0000259" key="7">
    <source>
        <dbReference type="Pfam" id="PF02683"/>
    </source>
</evidence>
<reference evidence="8 9" key="1">
    <citation type="submission" date="2016-08" db="EMBL/GenBank/DDBJ databases">
        <title>Novel Firmicute Genomes.</title>
        <authorList>
            <person name="Poppleton D.I."/>
            <person name="Gribaldo S."/>
        </authorList>
    </citation>
    <scope>NUCLEOTIDE SEQUENCE [LARGE SCALE GENOMIC DNA]</scope>
    <source>
        <strain evidence="8 9">RAOx-1</strain>
    </source>
</reference>
<accession>A0A419SJ11</accession>
<evidence type="ECO:0000313" key="8">
    <source>
        <dbReference type="EMBL" id="RKD24024.1"/>
    </source>
</evidence>
<feature type="transmembrane region" description="Helical" evidence="6">
    <location>
        <begin position="130"/>
        <end position="158"/>
    </location>
</feature>
<feature type="transmembrane region" description="Helical" evidence="6">
    <location>
        <begin position="170"/>
        <end position="189"/>
    </location>
</feature>
<keyword evidence="9" id="KW-1185">Reference proteome</keyword>
<keyword evidence="4 6" id="KW-1133">Transmembrane helix</keyword>
<proteinExistence type="inferred from homology"/>
<dbReference type="GO" id="GO:0016020">
    <property type="term" value="C:membrane"/>
    <property type="evidence" value="ECO:0007669"/>
    <property type="project" value="UniProtKB-SubCell"/>
</dbReference>
<evidence type="ECO:0000313" key="9">
    <source>
        <dbReference type="Proteomes" id="UP000284219"/>
    </source>
</evidence>
<feature type="transmembrane region" description="Helical" evidence="6">
    <location>
        <begin position="90"/>
        <end position="110"/>
    </location>
</feature>
<comment type="caution">
    <text evidence="8">The sequence shown here is derived from an EMBL/GenBank/DDBJ whole genome shotgun (WGS) entry which is preliminary data.</text>
</comment>
<dbReference type="PANTHER" id="PTHR31272">
    <property type="entry name" value="CYTOCHROME C-TYPE BIOGENESIS PROTEIN HI_1454-RELATED"/>
    <property type="match status" value="1"/>
</dbReference>
<feature type="domain" description="Cytochrome C biogenesis protein transmembrane" evidence="7">
    <location>
        <begin position="9"/>
        <end position="216"/>
    </location>
</feature>
<dbReference type="PANTHER" id="PTHR31272:SF4">
    <property type="entry name" value="CYTOCHROME C-TYPE BIOGENESIS PROTEIN HI_1454-RELATED"/>
    <property type="match status" value="1"/>
</dbReference>
<evidence type="ECO:0000256" key="4">
    <source>
        <dbReference type="ARBA" id="ARBA00022989"/>
    </source>
</evidence>
<evidence type="ECO:0000256" key="6">
    <source>
        <dbReference type="SAM" id="Phobius"/>
    </source>
</evidence>
<dbReference type="RefSeq" id="WP_120189264.1">
    <property type="nucleotide sequence ID" value="NZ_MCHY01000008.1"/>
</dbReference>
<evidence type="ECO:0000256" key="3">
    <source>
        <dbReference type="ARBA" id="ARBA00022692"/>
    </source>
</evidence>
<dbReference type="AlphaFoldDB" id="A0A419SJ11"/>
<dbReference type="Proteomes" id="UP000284219">
    <property type="component" value="Unassembled WGS sequence"/>
</dbReference>
<gene>
    <name evidence="8" type="ORF">BEP19_06335</name>
</gene>
<comment type="similarity">
    <text evidence="2">Belongs to the DsbD family.</text>
</comment>
<feature type="transmembrane region" description="Helical" evidence="6">
    <location>
        <begin position="56"/>
        <end position="84"/>
    </location>
</feature>
<name>A0A419SJ11_9BACL</name>
<feature type="transmembrane region" description="Helical" evidence="6">
    <location>
        <begin position="12"/>
        <end position="35"/>
    </location>
</feature>
<sequence>MNVAMNPTIWLAFGAGFLSFISPCTLPLYPSYISYITGISVAKLKEDRSIIFRQAMIHTLFFVLGFSIIFISLGLTATLLGSLFAQYQNLIRQLGGILILVMGLFMVGLFKPSLFMREKRFDLAKKPAGYFGSVLVGVSFAAGWTPCIGPILTAVLTIGASDPNQGIPLIVAYTLGFALPFIIMAFFIGRTQWIQRHSQKMMKFGGIMMILLGVLLYTNKMTDITIWLISIYGGFTGF</sequence>
<keyword evidence="3 6" id="KW-0812">Transmembrane</keyword>
<evidence type="ECO:0000256" key="5">
    <source>
        <dbReference type="ARBA" id="ARBA00023136"/>
    </source>
</evidence>
<comment type="subcellular location">
    <subcellularLocation>
        <location evidence="1">Membrane</location>
        <topology evidence="1">Multi-pass membrane protein</topology>
    </subcellularLocation>
</comment>
<dbReference type="Pfam" id="PF02683">
    <property type="entry name" value="DsbD_TM"/>
    <property type="match status" value="1"/>
</dbReference>
<dbReference type="GO" id="GO:0017004">
    <property type="term" value="P:cytochrome complex assembly"/>
    <property type="evidence" value="ECO:0007669"/>
    <property type="project" value="InterPro"/>
</dbReference>
<dbReference type="InterPro" id="IPR051790">
    <property type="entry name" value="Cytochrome_c-biogenesis_DsbD"/>
</dbReference>
<dbReference type="InterPro" id="IPR003834">
    <property type="entry name" value="Cyt_c_assmbl_TM_dom"/>
</dbReference>
<protein>
    <submittedName>
        <fullName evidence="8">Cytochrome C biogenesis protein CcdA</fullName>
    </submittedName>
</protein>
<dbReference type="OrthoDB" id="9803065at2"/>
<evidence type="ECO:0000256" key="2">
    <source>
        <dbReference type="ARBA" id="ARBA00006143"/>
    </source>
</evidence>
<evidence type="ECO:0000256" key="1">
    <source>
        <dbReference type="ARBA" id="ARBA00004141"/>
    </source>
</evidence>
<organism evidence="8 9">
    <name type="scientific">Ammoniphilus oxalaticus</name>
    <dbReference type="NCBI Taxonomy" id="66863"/>
    <lineage>
        <taxon>Bacteria</taxon>
        <taxon>Bacillati</taxon>
        <taxon>Bacillota</taxon>
        <taxon>Bacilli</taxon>
        <taxon>Bacillales</taxon>
        <taxon>Paenibacillaceae</taxon>
        <taxon>Aneurinibacillus group</taxon>
        <taxon>Ammoniphilus</taxon>
    </lineage>
</organism>